<gene>
    <name evidence="2" type="ORF">Aru02nite_62780</name>
</gene>
<comment type="caution">
    <text evidence="2">The sequence shown here is derived from an EMBL/GenBank/DDBJ whole genome shotgun (WGS) entry which is preliminary data.</text>
</comment>
<keyword evidence="3" id="KW-1185">Reference proteome</keyword>
<reference evidence="2" key="1">
    <citation type="submission" date="2021-01" db="EMBL/GenBank/DDBJ databases">
        <title>Whole genome shotgun sequence of Actinocatenispora rupis NBRC 107355.</title>
        <authorList>
            <person name="Komaki H."/>
            <person name="Tamura T."/>
        </authorList>
    </citation>
    <scope>NUCLEOTIDE SEQUENCE</scope>
    <source>
        <strain evidence="2">NBRC 107355</strain>
    </source>
</reference>
<evidence type="ECO:0000313" key="2">
    <source>
        <dbReference type="EMBL" id="GID15389.1"/>
    </source>
</evidence>
<dbReference type="RefSeq" id="WP_203663668.1">
    <property type="nucleotide sequence ID" value="NZ_BAAAZM010000021.1"/>
</dbReference>
<dbReference type="Proteomes" id="UP000612808">
    <property type="component" value="Unassembled WGS sequence"/>
</dbReference>
<sequence>MPERMPSAAASLAELVERVSTILVGPTDVPTLEQALDGLVRHAHHDREALAGALKPMLASHTWARTDTADDGIPAHLGYVAQAALGTFTAADITHAYRDPRSPLGGKDLTPFGTVLAARFVEAAHQLVTGPPPFLLATPSHLDGTIEPADLVARLSAYEHARVEPGDIDFSQALLRLHGTASEQTIAAANALRSDHGHRLAHWLHAGGPAFPRPTPTITGPGRSGLSPTWLGVRRLLAAVAATTVPTPVSRPLNRLLKTLHAGDGVPELAAGTESTEHWPAVIPTQPDLVATWCLSRIAVNTIHNRSGTSPLLTALVRSRGPAGSAVHLAVGYALGAQSPDDRAGAVDATLLLSDRGELDPAMLGRQLADLVGLKGVKPTRLATALTDLTHAGAHDLVWDLLAAALPGLLSGAPAPGLAGLVAIASHNAELCGARGVIPQVAQLSAHSTGRLKREAHRLHTILTSAS</sequence>
<dbReference type="InterPro" id="IPR056726">
    <property type="entry name" value="DUF7824"/>
</dbReference>
<evidence type="ECO:0000259" key="1">
    <source>
        <dbReference type="Pfam" id="PF25148"/>
    </source>
</evidence>
<name>A0A8J3NGY9_9ACTN</name>
<dbReference type="AlphaFoldDB" id="A0A8J3NGY9"/>
<dbReference type="EMBL" id="BOMB01000041">
    <property type="protein sequence ID" value="GID15389.1"/>
    <property type="molecule type" value="Genomic_DNA"/>
</dbReference>
<proteinExistence type="predicted"/>
<evidence type="ECO:0000313" key="3">
    <source>
        <dbReference type="Proteomes" id="UP000612808"/>
    </source>
</evidence>
<dbReference type="Pfam" id="PF25148">
    <property type="entry name" value="DUF7824"/>
    <property type="match status" value="1"/>
</dbReference>
<organism evidence="2 3">
    <name type="scientific">Actinocatenispora rupis</name>
    <dbReference type="NCBI Taxonomy" id="519421"/>
    <lineage>
        <taxon>Bacteria</taxon>
        <taxon>Bacillati</taxon>
        <taxon>Actinomycetota</taxon>
        <taxon>Actinomycetes</taxon>
        <taxon>Micromonosporales</taxon>
        <taxon>Micromonosporaceae</taxon>
        <taxon>Actinocatenispora</taxon>
    </lineage>
</organism>
<feature type="domain" description="DUF7824" evidence="1">
    <location>
        <begin position="30"/>
        <end position="200"/>
    </location>
</feature>
<protein>
    <recommendedName>
        <fullName evidence="1">DUF7824 domain-containing protein</fullName>
    </recommendedName>
</protein>
<accession>A0A8J3NGY9</accession>